<evidence type="ECO:0000313" key="2">
    <source>
        <dbReference type="EMBL" id="TQF01220.1"/>
    </source>
</evidence>
<evidence type="ECO:0000259" key="1">
    <source>
        <dbReference type="PROSITE" id="PS51819"/>
    </source>
</evidence>
<gene>
    <name evidence="2" type="ORF">E6W39_01910</name>
</gene>
<feature type="domain" description="VOC" evidence="1">
    <location>
        <begin position="6"/>
        <end position="130"/>
    </location>
</feature>
<dbReference type="RefSeq" id="WP_141631955.1">
    <property type="nucleotide sequence ID" value="NZ_VIGB01000003.1"/>
</dbReference>
<dbReference type="AlphaFoldDB" id="A0A540VWS2"/>
<dbReference type="Proteomes" id="UP000319103">
    <property type="component" value="Unassembled WGS sequence"/>
</dbReference>
<dbReference type="Pfam" id="PF00903">
    <property type="entry name" value="Glyoxalase"/>
    <property type="match status" value="1"/>
</dbReference>
<organism evidence="2 3">
    <name type="scientific">Kitasatospora acidiphila</name>
    <dbReference type="NCBI Taxonomy" id="2567942"/>
    <lineage>
        <taxon>Bacteria</taxon>
        <taxon>Bacillati</taxon>
        <taxon>Actinomycetota</taxon>
        <taxon>Actinomycetes</taxon>
        <taxon>Kitasatosporales</taxon>
        <taxon>Streptomycetaceae</taxon>
        <taxon>Kitasatospora</taxon>
    </lineage>
</organism>
<dbReference type="InterPro" id="IPR029068">
    <property type="entry name" value="Glyas_Bleomycin-R_OHBP_Dase"/>
</dbReference>
<name>A0A540VWS2_9ACTN</name>
<evidence type="ECO:0000313" key="3">
    <source>
        <dbReference type="Proteomes" id="UP000319103"/>
    </source>
</evidence>
<dbReference type="PROSITE" id="PS51819">
    <property type="entry name" value="VOC"/>
    <property type="match status" value="1"/>
</dbReference>
<dbReference type="PANTHER" id="PTHR36503:SF3">
    <property type="entry name" value="BLR0126 PROTEIN"/>
    <property type="match status" value="1"/>
</dbReference>
<dbReference type="OrthoDB" id="9798430at2"/>
<accession>A0A540VWS2</accession>
<dbReference type="Gene3D" id="3.10.180.10">
    <property type="entry name" value="2,3-Dihydroxybiphenyl 1,2-Dioxygenase, domain 1"/>
    <property type="match status" value="1"/>
</dbReference>
<sequence length="133" mass="14672">MTAQPRISFIGLVASDMAATLAFYRRLGLAIPPDADAEPHVEYDLPGGLKLVWDTVATVRSFDPDWTPPVGDHRIAIAFDCAQPAEVDKLYQELLTAGYRGHNEPWDAFWGQRYATVLDPDGNAVDLFAVRPS</sequence>
<protein>
    <submittedName>
        <fullName evidence="2">Glyoxalase</fullName>
    </submittedName>
</protein>
<dbReference type="InterPro" id="IPR004360">
    <property type="entry name" value="Glyas_Fos-R_dOase_dom"/>
</dbReference>
<dbReference type="InterPro" id="IPR037523">
    <property type="entry name" value="VOC_core"/>
</dbReference>
<dbReference type="EMBL" id="VIGB01000003">
    <property type="protein sequence ID" value="TQF01220.1"/>
    <property type="molecule type" value="Genomic_DNA"/>
</dbReference>
<reference evidence="2 3" key="1">
    <citation type="submission" date="2019-06" db="EMBL/GenBank/DDBJ databases">
        <title>Description of Kitasatospora acidophila sp. nov. isolated from pine grove soil, and reclassification of Streptomyces novaecaesareae to Kitasatospora novaeceasareae comb. nov.</title>
        <authorList>
            <person name="Kim M.J."/>
        </authorList>
    </citation>
    <scope>NUCLEOTIDE SEQUENCE [LARGE SCALE GENOMIC DNA]</scope>
    <source>
        <strain evidence="2 3">MMS16-CNU292</strain>
    </source>
</reference>
<dbReference type="PANTHER" id="PTHR36503">
    <property type="entry name" value="BLR2520 PROTEIN"/>
    <property type="match status" value="1"/>
</dbReference>
<dbReference type="SUPFAM" id="SSF54593">
    <property type="entry name" value="Glyoxalase/Bleomycin resistance protein/Dihydroxybiphenyl dioxygenase"/>
    <property type="match status" value="1"/>
</dbReference>
<proteinExistence type="predicted"/>
<keyword evidence="3" id="KW-1185">Reference proteome</keyword>
<comment type="caution">
    <text evidence="2">The sequence shown here is derived from an EMBL/GenBank/DDBJ whole genome shotgun (WGS) entry which is preliminary data.</text>
</comment>